<dbReference type="PROSITE" id="PS51707">
    <property type="entry name" value="CYTH"/>
    <property type="match status" value="1"/>
</dbReference>
<dbReference type="InterPro" id="IPR033469">
    <property type="entry name" value="CYTH-like_dom_sf"/>
</dbReference>
<dbReference type="SMART" id="SM01118">
    <property type="entry name" value="CYTH"/>
    <property type="match status" value="1"/>
</dbReference>
<dbReference type="CDD" id="cd07890">
    <property type="entry name" value="CYTH-like_AC_IV-like"/>
    <property type="match status" value="1"/>
</dbReference>
<dbReference type="OrthoDB" id="116396at2"/>
<accession>E1K2H8</accession>
<dbReference type="Pfam" id="PF01928">
    <property type="entry name" value="CYTH"/>
    <property type="match status" value="1"/>
</dbReference>
<protein>
    <submittedName>
        <fullName evidence="2">Adenylyl cyclase CyaB</fullName>
    </submittedName>
</protein>
<reference evidence="2 3" key="1">
    <citation type="submission" date="2010-08" db="EMBL/GenBank/DDBJ databases">
        <title>The draft genome of Desulfovibrio fructosovorans JJ.</title>
        <authorList>
            <consortium name="US DOE Joint Genome Institute (JGI-PGF)"/>
            <person name="Lucas S."/>
            <person name="Copeland A."/>
            <person name="Lapidus A."/>
            <person name="Cheng J.-F."/>
            <person name="Bruce D."/>
            <person name="Goodwin L."/>
            <person name="Pitluck S."/>
            <person name="Land M.L."/>
            <person name="Hauser L."/>
            <person name="Chang Y.-J."/>
            <person name="Jeffries C."/>
            <person name="Wall J.D."/>
            <person name="Stahl D.A."/>
            <person name="Arkin A.P."/>
            <person name="Dehal P."/>
            <person name="Stolyar S.M."/>
            <person name="Hazen T.C."/>
            <person name="Woyke T.J."/>
        </authorList>
    </citation>
    <scope>NUCLEOTIDE SEQUENCE [LARGE SCALE GENOMIC DNA]</scope>
    <source>
        <strain evidence="2 3">JJ</strain>
    </source>
</reference>
<dbReference type="Proteomes" id="UP000006250">
    <property type="component" value="Unassembled WGS sequence"/>
</dbReference>
<feature type="domain" description="CYTH" evidence="1">
    <location>
        <begin position="4"/>
        <end position="169"/>
    </location>
</feature>
<gene>
    <name evidence="2" type="ORF">DesfrDRAFT_4078</name>
</gene>
<dbReference type="STRING" id="596151.DesfrDRAFT_4078"/>
<dbReference type="InterPro" id="IPR008173">
    <property type="entry name" value="Adenylyl_cyclase_CyaB"/>
</dbReference>
<dbReference type="EMBL" id="AECZ01000059">
    <property type="protein sequence ID" value="EFL49179.1"/>
    <property type="molecule type" value="Genomic_DNA"/>
</dbReference>
<dbReference type="SUPFAM" id="SSF55154">
    <property type="entry name" value="CYTH-like phosphatases"/>
    <property type="match status" value="1"/>
</dbReference>
<dbReference type="AlphaFoldDB" id="E1K2H8"/>
<organism evidence="2 3">
    <name type="scientific">Solidesulfovibrio fructosivorans JJ]</name>
    <dbReference type="NCBI Taxonomy" id="596151"/>
    <lineage>
        <taxon>Bacteria</taxon>
        <taxon>Pseudomonadati</taxon>
        <taxon>Thermodesulfobacteriota</taxon>
        <taxon>Desulfovibrionia</taxon>
        <taxon>Desulfovibrionales</taxon>
        <taxon>Desulfovibrionaceae</taxon>
        <taxon>Solidesulfovibrio</taxon>
    </lineage>
</organism>
<proteinExistence type="predicted"/>
<name>E1K2H8_SOLFR</name>
<dbReference type="Gene3D" id="2.40.320.10">
    <property type="entry name" value="Hypothetical Protein Pfu-838710-001"/>
    <property type="match status" value="1"/>
</dbReference>
<keyword evidence="3" id="KW-1185">Reference proteome</keyword>
<evidence type="ECO:0000313" key="2">
    <source>
        <dbReference type="EMBL" id="EFL49179.1"/>
    </source>
</evidence>
<evidence type="ECO:0000313" key="3">
    <source>
        <dbReference type="Proteomes" id="UP000006250"/>
    </source>
</evidence>
<comment type="caution">
    <text evidence="2">The sequence shown here is derived from an EMBL/GenBank/DDBJ whole genome shotgun (WGS) entry which is preliminary data.</text>
</comment>
<sequence length="197" mass="21577">MSDADEIETKFAVTAFAPMREALAKAGGVRLSRVFEENIVFDTPDRALRHRDVLLRLRRDGEGRVTLKLPSETAVGSGIKVRREIETRVADPAVMESIFCALGYAPALRYEKIRETWQVGETHVCLDRLPFGRYLEIEGPAGTIAAVAEILGLSMADAIPLTYHALYQAHLAACGLPACDSFVFGPDERASVLSDLS</sequence>
<dbReference type="PANTHER" id="PTHR21028">
    <property type="entry name" value="SI:CH211-156B7.4"/>
    <property type="match status" value="1"/>
</dbReference>
<dbReference type="RefSeq" id="WP_005997102.1">
    <property type="nucleotide sequence ID" value="NZ_AECZ01000059.1"/>
</dbReference>
<evidence type="ECO:0000259" key="1">
    <source>
        <dbReference type="PROSITE" id="PS51707"/>
    </source>
</evidence>
<dbReference type="PANTHER" id="PTHR21028:SF2">
    <property type="entry name" value="CYTH DOMAIN-CONTAINING PROTEIN"/>
    <property type="match status" value="1"/>
</dbReference>
<dbReference type="eggNOG" id="COG1437">
    <property type="taxonomic scope" value="Bacteria"/>
</dbReference>
<dbReference type="InterPro" id="IPR023577">
    <property type="entry name" value="CYTH_domain"/>
</dbReference>